<accession>A0A9Q0S7N2</accession>
<dbReference type="Proteomes" id="UP001151699">
    <property type="component" value="Chromosome A"/>
</dbReference>
<keyword evidence="3" id="KW-1185">Reference proteome</keyword>
<name>A0A9Q0S7N2_9DIPT</name>
<reference evidence="2" key="1">
    <citation type="submission" date="2022-07" db="EMBL/GenBank/DDBJ databases">
        <authorList>
            <person name="Trinca V."/>
            <person name="Uliana J.V.C."/>
            <person name="Torres T.T."/>
            <person name="Ward R.J."/>
            <person name="Monesi N."/>
        </authorList>
    </citation>
    <scope>NUCLEOTIDE SEQUENCE</scope>
    <source>
        <strain evidence="2">HSMRA1968</strain>
        <tissue evidence="2">Whole embryos</tissue>
    </source>
</reference>
<feature type="signal peptide" evidence="1">
    <location>
        <begin position="1"/>
        <end position="19"/>
    </location>
</feature>
<keyword evidence="1" id="KW-0732">Signal</keyword>
<dbReference type="AlphaFoldDB" id="A0A9Q0S7N2"/>
<dbReference type="EMBL" id="WJQU01000001">
    <property type="protein sequence ID" value="KAJ6648369.1"/>
    <property type="molecule type" value="Genomic_DNA"/>
</dbReference>
<protein>
    <submittedName>
        <fullName evidence="2">Uncharacterized protein</fullName>
    </submittedName>
</protein>
<comment type="caution">
    <text evidence="2">The sequence shown here is derived from an EMBL/GenBank/DDBJ whole genome shotgun (WGS) entry which is preliminary data.</text>
</comment>
<evidence type="ECO:0000256" key="1">
    <source>
        <dbReference type="SAM" id="SignalP"/>
    </source>
</evidence>
<evidence type="ECO:0000313" key="2">
    <source>
        <dbReference type="EMBL" id="KAJ6648369.1"/>
    </source>
</evidence>
<gene>
    <name evidence="2" type="ORF">Bhyg_03597</name>
</gene>
<sequence length="87" mass="9606">MRKLYLLIIAVCCVQLCYGDLDDLTDEDINRFRNPILTVPGVKKETIDTLQGILNKLKTGTSSDEKTEGTLELITYGIAGSIEKSKA</sequence>
<evidence type="ECO:0000313" key="3">
    <source>
        <dbReference type="Proteomes" id="UP001151699"/>
    </source>
</evidence>
<proteinExistence type="predicted"/>
<feature type="chain" id="PRO_5040282897" evidence="1">
    <location>
        <begin position="20"/>
        <end position="87"/>
    </location>
</feature>
<organism evidence="2 3">
    <name type="scientific">Pseudolycoriella hygida</name>
    <dbReference type="NCBI Taxonomy" id="35572"/>
    <lineage>
        <taxon>Eukaryota</taxon>
        <taxon>Metazoa</taxon>
        <taxon>Ecdysozoa</taxon>
        <taxon>Arthropoda</taxon>
        <taxon>Hexapoda</taxon>
        <taxon>Insecta</taxon>
        <taxon>Pterygota</taxon>
        <taxon>Neoptera</taxon>
        <taxon>Endopterygota</taxon>
        <taxon>Diptera</taxon>
        <taxon>Nematocera</taxon>
        <taxon>Sciaroidea</taxon>
        <taxon>Sciaridae</taxon>
        <taxon>Pseudolycoriella</taxon>
    </lineage>
</organism>